<dbReference type="GO" id="GO:0042742">
    <property type="term" value="P:defense response to bacterium"/>
    <property type="evidence" value="ECO:0007669"/>
    <property type="project" value="UniProtKB-KW"/>
</dbReference>
<feature type="transmembrane region" description="Helical" evidence="7">
    <location>
        <begin position="95"/>
        <end position="121"/>
    </location>
</feature>
<evidence type="ECO:0000256" key="7">
    <source>
        <dbReference type="SAM" id="Phobius"/>
    </source>
</evidence>
<keyword evidence="3" id="KW-0964">Secreted</keyword>
<evidence type="ECO:0000313" key="8">
    <source>
        <dbReference type="Ensembl" id="ENSMZEP00005007282.1"/>
    </source>
</evidence>
<evidence type="ECO:0000313" key="9">
    <source>
        <dbReference type="Proteomes" id="UP000265160"/>
    </source>
</evidence>
<evidence type="ECO:0000256" key="3">
    <source>
        <dbReference type="ARBA" id="ARBA00022525"/>
    </source>
</evidence>
<dbReference type="AlphaFoldDB" id="A0A3P9BBL6"/>
<dbReference type="Proteomes" id="UP000265160">
    <property type="component" value="LG15"/>
</dbReference>
<keyword evidence="5" id="KW-0044">Antibiotic</keyword>
<dbReference type="InterPro" id="IPR012515">
    <property type="entry name" value="Antimicrobial12"/>
</dbReference>
<evidence type="ECO:0000256" key="4">
    <source>
        <dbReference type="ARBA" id="ARBA00022529"/>
    </source>
</evidence>
<evidence type="ECO:0000256" key="6">
    <source>
        <dbReference type="SAM" id="Coils"/>
    </source>
</evidence>
<protein>
    <submittedName>
        <fullName evidence="8">Dicentracin-like</fullName>
    </submittedName>
</protein>
<name>A0A3P9BBL6_9CICH</name>
<dbReference type="Ensembl" id="ENSMZET00005007592.1">
    <property type="protein sequence ID" value="ENSMZEP00005007282.1"/>
    <property type="gene ID" value="ENSMZEG00005005607.1"/>
</dbReference>
<comment type="subcellular location">
    <subcellularLocation>
        <location evidence="1">Secreted</location>
    </subcellularLocation>
</comment>
<reference evidence="8 9" key="1">
    <citation type="journal article" date="2014" name="Nature">
        <title>The genomic substrate for adaptive radiation in African cichlid fish.</title>
        <authorList>
            <person name="Brawand D."/>
            <person name="Wagner C.E."/>
            <person name="Li Y.I."/>
            <person name="Malinsky M."/>
            <person name="Keller I."/>
            <person name="Fan S."/>
            <person name="Simakov O."/>
            <person name="Ng A.Y."/>
            <person name="Lim Z.W."/>
            <person name="Bezault E."/>
            <person name="Turner-Maier J."/>
            <person name="Johnson J."/>
            <person name="Alcazar R."/>
            <person name="Noh H.J."/>
            <person name="Russell P."/>
            <person name="Aken B."/>
            <person name="Alfoldi J."/>
            <person name="Amemiya C."/>
            <person name="Azzouzi N."/>
            <person name="Baroiller J.F."/>
            <person name="Barloy-Hubler F."/>
            <person name="Berlin A."/>
            <person name="Bloomquist R."/>
            <person name="Carleton K.L."/>
            <person name="Conte M.A."/>
            <person name="D'Cotta H."/>
            <person name="Eshel O."/>
            <person name="Gaffney L."/>
            <person name="Galibert F."/>
            <person name="Gante H.F."/>
            <person name="Gnerre S."/>
            <person name="Greuter L."/>
            <person name="Guyon R."/>
            <person name="Haddad N.S."/>
            <person name="Haerty W."/>
            <person name="Harris R.M."/>
            <person name="Hofmann H.A."/>
            <person name="Hourlier T."/>
            <person name="Hulata G."/>
            <person name="Jaffe D.B."/>
            <person name="Lara M."/>
            <person name="Lee A.P."/>
            <person name="MacCallum I."/>
            <person name="Mwaiko S."/>
            <person name="Nikaido M."/>
            <person name="Nishihara H."/>
            <person name="Ozouf-Costaz C."/>
            <person name="Penman D.J."/>
            <person name="Przybylski D."/>
            <person name="Rakotomanga M."/>
            <person name="Renn S.C.P."/>
            <person name="Ribeiro F.J."/>
            <person name="Ron M."/>
            <person name="Salzburger W."/>
            <person name="Sanchez-Pulido L."/>
            <person name="Santos M.E."/>
            <person name="Searle S."/>
            <person name="Sharpe T."/>
            <person name="Swofford R."/>
            <person name="Tan F.J."/>
            <person name="Williams L."/>
            <person name="Young S."/>
            <person name="Yin S."/>
            <person name="Okada N."/>
            <person name="Kocher T.D."/>
            <person name="Miska E.A."/>
            <person name="Lander E.S."/>
            <person name="Venkatesh B."/>
            <person name="Fernald R.D."/>
            <person name="Meyer A."/>
            <person name="Ponting C.P."/>
            <person name="Streelman J.T."/>
            <person name="Lindblad-Toh K."/>
            <person name="Seehausen O."/>
            <person name="Di Palma F."/>
        </authorList>
    </citation>
    <scope>NUCLEOTIDE SEQUENCE</scope>
</reference>
<organism evidence="8 9">
    <name type="scientific">Maylandia zebra</name>
    <name type="common">zebra mbuna</name>
    <dbReference type="NCBI Taxonomy" id="106582"/>
    <lineage>
        <taxon>Eukaryota</taxon>
        <taxon>Metazoa</taxon>
        <taxon>Chordata</taxon>
        <taxon>Craniata</taxon>
        <taxon>Vertebrata</taxon>
        <taxon>Euteleostomi</taxon>
        <taxon>Actinopterygii</taxon>
        <taxon>Neopterygii</taxon>
        <taxon>Teleostei</taxon>
        <taxon>Neoteleostei</taxon>
        <taxon>Acanthomorphata</taxon>
        <taxon>Ovalentaria</taxon>
        <taxon>Cichlomorphae</taxon>
        <taxon>Cichliformes</taxon>
        <taxon>Cichlidae</taxon>
        <taxon>African cichlids</taxon>
        <taxon>Pseudocrenilabrinae</taxon>
        <taxon>Haplochromini</taxon>
        <taxon>Maylandia</taxon>
        <taxon>Maylandia zebra complex</taxon>
    </lineage>
</organism>
<dbReference type="Pfam" id="PF08107">
    <property type="entry name" value="Antimicrobial12"/>
    <property type="match status" value="1"/>
</dbReference>
<evidence type="ECO:0000256" key="2">
    <source>
        <dbReference type="ARBA" id="ARBA00007419"/>
    </source>
</evidence>
<feature type="transmembrane region" description="Helical" evidence="7">
    <location>
        <begin position="127"/>
        <end position="143"/>
    </location>
</feature>
<comment type="similarity">
    <text evidence="2">Belongs to the pleurocidin family.</text>
</comment>
<keyword evidence="4" id="KW-0929">Antimicrobial</keyword>
<dbReference type="GeneTree" id="ENSGT00940000177235"/>
<evidence type="ECO:0000256" key="1">
    <source>
        <dbReference type="ARBA" id="ARBA00004613"/>
    </source>
</evidence>
<keyword evidence="7" id="KW-1133">Transmembrane helix</keyword>
<dbReference type="GO" id="GO:0005576">
    <property type="term" value="C:extracellular region"/>
    <property type="evidence" value="ECO:0007669"/>
    <property type="project" value="UniProtKB-SubCell"/>
</dbReference>
<evidence type="ECO:0000256" key="5">
    <source>
        <dbReference type="ARBA" id="ARBA00023022"/>
    </source>
</evidence>
<keyword evidence="6" id="KW-0175">Coiled coil</keyword>
<keyword evidence="9" id="KW-1185">Reference proteome</keyword>
<keyword evidence="7" id="KW-0472">Membrane</keyword>
<sequence>MTKDCAVMQVFLHFKIPCDSLIFLFLPVLHKQDKVIQLVHKEMSKQTEIITCRLYTTYFPKVEELNSISIRKVCNVKYVIIFLLYFELAAQKQQFIISLVLISRMKCTILFLVLSMVVLMAEPGEGFISHIIGGIIHAGKAIHSADKRRRQRGELQVEQELQQELQQQLQQLKQLQQQEKLNQRFNREQLKRERVVFN</sequence>
<keyword evidence="7" id="KW-0812">Transmembrane</keyword>
<feature type="coiled-coil region" evidence="6">
    <location>
        <begin position="148"/>
        <end position="182"/>
    </location>
</feature>
<reference evidence="8" key="2">
    <citation type="submission" date="2025-08" db="UniProtKB">
        <authorList>
            <consortium name="Ensembl"/>
        </authorList>
    </citation>
    <scope>IDENTIFICATION</scope>
</reference>
<accession>A0A3P9BBL6</accession>
<reference evidence="8" key="3">
    <citation type="submission" date="2025-09" db="UniProtKB">
        <authorList>
            <consortium name="Ensembl"/>
        </authorList>
    </citation>
    <scope>IDENTIFICATION</scope>
</reference>
<proteinExistence type="inferred from homology"/>